<dbReference type="PANTHER" id="PTHR41260:SF1">
    <property type="entry name" value="PROTEIN ECSC"/>
    <property type="match status" value="1"/>
</dbReference>
<dbReference type="RefSeq" id="WP_196104766.1">
    <property type="nucleotide sequence ID" value="NZ_CP064942.1"/>
</dbReference>
<dbReference type="KEGG" id="poz:I0K15_07325"/>
<dbReference type="Pfam" id="PF12787">
    <property type="entry name" value="EcsC"/>
    <property type="match status" value="1"/>
</dbReference>
<accession>A0A7S9QEL3</accession>
<keyword evidence="2" id="KW-1185">Reference proteome</keyword>
<proteinExistence type="predicted"/>
<dbReference type="EMBL" id="CP064942">
    <property type="protein sequence ID" value="QPH55537.1"/>
    <property type="molecule type" value="Genomic_DNA"/>
</dbReference>
<dbReference type="InterPro" id="IPR024787">
    <property type="entry name" value="EcsC"/>
</dbReference>
<name>A0A7S9QEL3_9RHOB</name>
<dbReference type="PANTHER" id="PTHR41260">
    <property type="entry name" value="PROTEIN ECSC"/>
    <property type="match status" value="1"/>
</dbReference>
<sequence length="263" mass="27428">MSDDRNLPQALDRVLDEQRAFEAHRATRLGRGAEAVTAPIGSVLSRLVPPALVRAALDGADRAAGLTLPRELTEHDADDIASCDAAALRAQGWAMGLNAASGAGAGWWGGAGLTLDIPASLGIAARNVRATGLAYGFDGTGPDERAFRLAVLELAATGGLAARADAIGRVNRMARVLGGGAASEAAREGADWLVDRVVERVARELGVSLARRKAAQIVPLAGAVVAATVNASFQTDVARSARYAYRQRWLAHRRMLPAPEVAE</sequence>
<dbReference type="Proteomes" id="UP000594800">
    <property type="component" value="Chromosome"/>
</dbReference>
<dbReference type="AlphaFoldDB" id="A0A7S9QEL3"/>
<reference evidence="1 2" key="1">
    <citation type="submission" date="2020-11" db="EMBL/GenBank/DDBJ databases">
        <title>Description of Pontivivens ytuae sp. nov. isolated from deep sea sediment of Mariana Trench.</title>
        <authorList>
            <person name="Wang Z."/>
            <person name="Sun Q.-L."/>
            <person name="Xu X.-D."/>
            <person name="Tang Y.-Z."/>
            <person name="Zhang J."/>
        </authorList>
    </citation>
    <scope>NUCLEOTIDE SEQUENCE [LARGE SCALE GENOMIC DNA]</scope>
    <source>
        <strain evidence="1 2">MT2928</strain>
    </source>
</reference>
<evidence type="ECO:0000313" key="1">
    <source>
        <dbReference type="EMBL" id="QPH55537.1"/>
    </source>
</evidence>
<protein>
    <submittedName>
        <fullName evidence="1">EcsC family protein</fullName>
    </submittedName>
</protein>
<gene>
    <name evidence="1" type="ORF">I0K15_07325</name>
</gene>
<evidence type="ECO:0000313" key="2">
    <source>
        <dbReference type="Proteomes" id="UP000594800"/>
    </source>
</evidence>
<organism evidence="1 2">
    <name type="scientific">Pontivivens ytuae</name>
    <dbReference type="NCBI Taxonomy" id="2789856"/>
    <lineage>
        <taxon>Bacteria</taxon>
        <taxon>Pseudomonadati</taxon>
        <taxon>Pseudomonadota</taxon>
        <taxon>Alphaproteobacteria</taxon>
        <taxon>Rhodobacterales</taxon>
        <taxon>Paracoccaceae</taxon>
        <taxon>Pontivivens</taxon>
    </lineage>
</organism>